<keyword evidence="4 7" id="KW-0862">Zinc</keyword>
<keyword evidence="2 7" id="KW-0479">Metal-binding</keyword>
<dbReference type="GO" id="GO:0016798">
    <property type="term" value="F:hydrolase activity, acting on glycosyl bonds"/>
    <property type="evidence" value="ECO:0007669"/>
    <property type="project" value="UniProtKB-KW"/>
</dbReference>
<feature type="domain" description="Deacetylase sirtuin-type" evidence="8">
    <location>
        <begin position="302"/>
        <end position="594"/>
    </location>
</feature>
<evidence type="ECO:0000259" key="9">
    <source>
        <dbReference type="PROSITE" id="PS51154"/>
    </source>
</evidence>
<evidence type="ECO:0000256" key="4">
    <source>
        <dbReference type="ARBA" id="ARBA00022833"/>
    </source>
</evidence>
<feature type="binding site" evidence="7">
    <location>
        <position position="441"/>
    </location>
    <ligand>
        <name>Zn(2+)</name>
        <dbReference type="ChEBI" id="CHEBI:29105"/>
    </ligand>
</feature>
<name>A0A9P9AEY8_9PEZI</name>
<dbReference type="Gene3D" id="3.40.220.10">
    <property type="entry name" value="Leucine Aminopeptidase, subunit E, domain 1"/>
    <property type="match status" value="1"/>
</dbReference>
<evidence type="ECO:0000256" key="7">
    <source>
        <dbReference type="PROSITE-ProRule" id="PRU00236"/>
    </source>
</evidence>
<dbReference type="GO" id="GO:0046872">
    <property type="term" value="F:metal ion binding"/>
    <property type="evidence" value="ECO:0007669"/>
    <property type="project" value="UniProtKB-KW"/>
</dbReference>
<dbReference type="Proteomes" id="UP000770015">
    <property type="component" value="Unassembled WGS sequence"/>
</dbReference>
<evidence type="ECO:0000256" key="3">
    <source>
        <dbReference type="ARBA" id="ARBA00022801"/>
    </source>
</evidence>
<comment type="caution">
    <text evidence="10">The sequence shown here is derived from an EMBL/GenBank/DDBJ whole genome shotgun (WGS) entry which is preliminary data.</text>
</comment>
<dbReference type="SUPFAM" id="SSF52949">
    <property type="entry name" value="Macro domain-like"/>
    <property type="match status" value="1"/>
</dbReference>
<evidence type="ECO:0000313" key="11">
    <source>
        <dbReference type="Proteomes" id="UP000770015"/>
    </source>
</evidence>
<dbReference type="SUPFAM" id="SSF52467">
    <property type="entry name" value="DHS-like NAD/FAD-binding domain"/>
    <property type="match status" value="1"/>
</dbReference>
<feature type="domain" description="Macro" evidence="9">
    <location>
        <begin position="88"/>
        <end position="288"/>
    </location>
</feature>
<comment type="caution">
    <text evidence="7">Lacks conserved residue(s) required for the propagation of feature annotation.</text>
</comment>
<feature type="binding site" evidence="7">
    <location>
        <position position="445"/>
    </location>
    <ligand>
        <name>Zn(2+)</name>
        <dbReference type="ChEBI" id="CHEBI:29105"/>
    </ligand>
</feature>
<evidence type="ECO:0000256" key="6">
    <source>
        <dbReference type="ARBA" id="ARBA00023295"/>
    </source>
</evidence>
<dbReference type="PANTHER" id="PTHR11106">
    <property type="entry name" value="GANGLIOSIDE INDUCED DIFFERENTIATION ASSOCIATED PROTEIN 2-RELATED"/>
    <property type="match status" value="1"/>
</dbReference>
<gene>
    <name evidence="10" type="ORF">F5X68DRAFT_258730</name>
</gene>
<dbReference type="EMBL" id="JAGSXJ010000003">
    <property type="protein sequence ID" value="KAH6693938.1"/>
    <property type="molecule type" value="Genomic_DNA"/>
</dbReference>
<dbReference type="InterPro" id="IPR002589">
    <property type="entry name" value="Macro_dom"/>
</dbReference>
<protein>
    <recommendedName>
        <fullName evidence="12">ADP-ribose 1''-phosphate phosphatase</fullName>
    </recommendedName>
</protein>
<evidence type="ECO:0000259" key="8">
    <source>
        <dbReference type="PROSITE" id="PS50305"/>
    </source>
</evidence>
<keyword evidence="6" id="KW-0326">Glycosidase</keyword>
<evidence type="ECO:0000313" key="10">
    <source>
        <dbReference type="EMBL" id="KAH6693938.1"/>
    </source>
</evidence>
<dbReference type="AlphaFoldDB" id="A0A9P9AEY8"/>
<evidence type="ECO:0000256" key="5">
    <source>
        <dbReference type="ARBA" id="ARBA00023027"/>
    </source>
</evidence>
<evidence type="ECO:0000256" key="1">
    <source>
        <dbReference type="ARBA" id="ARBA00001947"/>
    </source>
</evidence>
<organism evidence="10 11">
    <name type="scientific">Plectosphaerella plurivora</name>
    <dbReference type="NCBI Taxonomy" id="936078"/>
    <lineage>
        <taxon>Eukaryota</taxon>
        <taxon>Fungi</taxon>
        <taxon>Dikarya</taxon>
        <taxon>Ascomycota</taxon>
        <taxon>Pezizomycotina</taxon>
        <taxon>Sordariomycetes</taxon>
        <taxon>Hypocreomycetidae</taxon>
        <taxon>Glomerellales</taxon>
        <taxon>Plectosphaerellaceae</taxon>
        <taxon>Plectosphaerella</taxon>
    </lineage>
</organism>
<sequence length="594" mass="65822">MSPLNRSIRHLLREGVRNRRSPALSRRYQQIKDHLDHFEQATQFQILQELLCSRLPHPELPVDVLEDIDTVLLSQRAQKVLTLADTIPSVATFTRRPNTRLSLWRGDITTLSNVTAIVNAANSQGLGCFQPTHRCIDNVIHSRAGPRLREACHEYMSSRDSDLAVGEAFVSCAFCLPAERIVHVVGPQLNPGATPTPEEAGQLAKCYTSVLEAVENLPALESGRKIVAFCGISTGLFSFPADRAARIAVDTVCSWFESRPDSSITDVIFNTFTEEDLVIYQDTLKSLQTSWMHSSQQESLAPDIHCQSIDVARQWLTEADTVLVSAGAGFSAATGLDYNSKALFTKHLPAFKKHGLSTLYSVFGFNDWESEQDRWGYYFTHLTMVRNWPRSDTYDTLLCWLRKFGTKAHVRTSNADGLFLAHDWPAEQLSTPQGSYAVLQCLDNCRPEATMPTEPYRKAAVPLLDPVTQQLTDPKKVPLCRFCGGKMFICVRAGSWFNETPFKQGEVGWRKFRGAIREGAGKVVILELGVGMSTPGVLRWPNEELALQSKGNVRLIRLGMGDESGVGPDLEAAGLGTSVNGDIAMVIKKLLGGR</sequence>
<keyword evidence="5" id="KW-0520">NAD</keyword>
<evidence type="ECO:0008006" key="12">
    <source>
        <dbReference type="Google" id="ProtNLM"/>
    </source>
</evidence>
<feature type="binding site" evidence="7">
    <location>
        <position position="480"/>
    </location>
    <ligand>
        <name>Zn(2+)</name>
        <dbReference type="ChEBI" id="CHEBI:29105"/>
    </ligand>
</feature>
<keyword evidence="11" id="KW-1185">Reference proteome</keyword>
<dbReference type="PANTHER" id="PTHR11106:SF121">
    <property type="entry name" value="ADP-RIBOSE 1''-PHOSPHATE PHOSPHATASE"/>
    <property type="match status" value="1"/>
</dbReference>
<dbReference type="InterPro" id="IPR026590">
    <property type="entry name" value="Ssirtuin_cat_dom"/>
</dbReference>
<dbReference type="InterPro" id="IPR043472">
    <property type="entry name" value="Macro_dom-like"/>
</dbReference>
<dbReference type="PROSITE" id="PS51154">
    <property type="entry name" value="MACRO"/>
    <property type="match status" value="1"/>
</dbReference>
<proteinExistence type="predicted"/>
<feature type="binding site" evidence="7">
    <location>
        <position position="483"/>
    </location>
    <ligand>
        <name>Zn(2+)</name>
        <dbReference type="ChEBI" id="CHEBI:29105"/>
    </ligand>
</feature>
<accession>A0A9P9AEY8</accession>
<dbReference type="PROSITE" id="PS50305">
    <property type="entry name" value="SIRTUIN"/>
    <property type="match status" value="1"/>
</dbReference>
<dbReference type="SMART" id="SM00506">
    <property type="entry name" value="A1pp"/>
    <property type="match status" value="1"/>
</dbReference>
<reference evidence="10" key="1">
    <citation type="journal article" date="2021" name="Nat. Commun.">
        <title>Genetic determinants of endophytism in the Arabidopsis root mycobiome.</title>
        <authorList>
            <person name="Mesny F."/>
            <person name="Miyauchi S."/>
            <person name="Thiergart T."/>
            <person name="Pickel B."/>
            <person name="Atanasova L."/>
            <person name="Karlsson M."/>
            <person name="Huettel B."/>
            <person name="Barry K.W."/>
            <person name="Haridas S."/>
            <person name="Chen C."/>
            <person name="Bauer D."/>
            <person name="Andreopoulos W."/>
            <person name="Pangilinan J."/>
            <person name="LaButti K."/>
            <person name="Riley R."/>
            <person name="Lipzen A."/>
            <person name="Clum A."/>
            <person name="Drula E."/>
            <person name="Henrissat B."/>
            <person name="Kohler A."/>
            <person name="Grigoriev I.V."/>
            <person name="Martin F.M."/>
            <person name="Hacquard S."/>
        </authorList>
    </citation>
    <scope>NUCLEOTIDE SEQUENCE</scope>
    <source>
        <strain evidence="10">MPI-SDFR-AT-0117</strain>
    </source>
</reference>
<keyword evidence="3" id="KW-0378">Hydrolase</keyword>
<dbReference type="OrthoDB" id="6077599at2759"/>
<evidence type="ECO:0000256" key="2">
    <source>
        <dbReference type="ARBA" id="ARBA00022723"/>
    </source>
</evidence>
<comment type="cofactor">
    <cofactor evidence="1">
        <name>Zn(2+)</name>
        <dbReference type="ChEBI" id="CHEBI:29105"/>
    </cofactor>
</comment>
<dbReference type="Pfam" id="PF01661">
    <property type="entry name" value="Macro"/>
    <property type="match status" value="1"/>
</dbReference>
<dbReference type="InterPro" id="IPR029035">
    <property type="entry name" value="DHS-like_NAD/FAD-binding_dom"/>
</dbReference>